<sequence precursor="true">MKSCETPWRRCRRRILSLLIAILAGSSILAPTAGADESKTEDLFGEKFWTHEQEQTGPDRIEDRIVGLYFSAHWCPPCRMFTPKLVEFYDELKEDEAPFEIVLVSSDRSREAMFEYMEKTEMSWLALPHRGKRAQALSDRYKVRGIPTLIIIGPDGETITKDGRRDVTRHGVKAFSQWRKATEL</sequence>
<proteinExistence type="inferred from homology"/>
<dbReference type="GO" id="GO:0016491">
    <property type="term" value="F:oxidoreductase activity"/>
    <property type="evidence" value="ECO:0007669"/>
    <property type="project" value="UniProtKB-KW"/>
</dbReference>
<reference evidence="7 8" key="2">
    <citation type="journal article" date="2016" name="ISME J.">
        <title>Characterization of the first cultured representative of Verrucomicrobia subdivision 5 indicates the proposal of a novel phylum.</title>
        <authorList>
            <person name="Spring S."/>
            <person name="Bunk B."/>
            <person name="Sproer C."/>
            <person name="Schumann P."/>
            <person name="Rohde M."/>
            <person name="Tindall B.J."/>
            <person name="Klenk H.P."/>
        </authorList>
    </citation>
    <scope>NUCLEOTIDE SEQUENCE [LARGE SCALE GENOMIC DNA]</scope>
    <source>
        <strain evidence="7 8">L21-Fru-AB</strain>
    </source>
</reference>
<evidence type="ECO:0000256" key="2">
    <source>
        <dbReference type="ARBA" id="ARBA00023002"/>
    </source>
</evidence>
<evidence type="ECO:0000256" key="5">
    <source>
        <dbReference type="SAM" id="SignalP"/>
    </source>
</evidence>
<dbReference type="Gene3D" id="3.40.30.10">
    <property type="entry name" value="Glutaredoxin"/>
    <property type="match status" value="1"/>
</dbReference>
<dbReference type="AlphaFoldDB" id="A0A0G3ED95"/>
<organism evidence="7 8">
    <name type="scientific">Kiritimatiella glycovorans</name>
    <dbReference type="NCBI Taxonomy" id="1307763"/>
    <lineage>
        <taxon>Bacteria</taxon>
        <taxon>Pseudomonadati</taxon>
        <taxon>Kiritimatiellota</taxon>
        <taxon>Kiritimatiellia</taxon>
        <taxon>Kiritimatiellales</taxon>
        <taxon>Kiritimatiellaceae</taxon>
        <taxon>Kiritimatiella</taxon>
    </lineage>
</organism>
<dbReference type="InterPro" id="IPR013766">
    <property type="entry name" value="Thioredoxin_domain"/>
</dbReference>
<feature type="signal peptide" evidence="5">
    <location>
        <begin position="1"/>
        <end position="35"/>
    </location>
</feature>
<dbReference type="Pfam" id="PF13905">
    <property type="entry name" value="Thioredoxin_8"/>
    <property type="match status" value="1"/>
</dbReference>
<gene>
    <name evidence="7" type="ORF">L21SP4_01041</name>
</gene>
<dbReference type="PROSITE" id="PS51352">
    <property type="entry name" value="THIOREDOXIN_2"/>
    <property type="match status" value="1"/>
</dbReference>
<keyword evidence="2" id="KW-0560">Oxidoreductase</keyword>
<dbReference type="PANTHER" id="PTHR13871">
    <property type="entry name" value="THIOREDOXIN"/>
    <property type="match status" value="1"/>
</dbReference>
<keyword evidence="5" id="KW-0732">Signal</keyword>
<dbReference type="OrthoDB" id="9812978at2"/>
<evidence type="ECO:0000313" key="7">
    <source>
        <dbReference type="EMBL" id="AKJ64298.1"/>
    </source>
</evidence>
<dbReference type="InterPro" id="IPR052259">
    <property type="entry name" value="Nucleoredoxin-like"/>
</dbReference>
<dbReference type="PANTHER" id="PTHR13871:SF96">
    <property type="entry name" value="THIOREDOXIN DOMAIN-CONTAINING PROTEIN"/>
    <property type="match status" value="1"/>
</dbReference>
<protein>
    <submittedName>
        <fullName evidence="7">Thioredoxin</fullName>
    </submittedName>
</protein>
<keyword evidence="8" id="KW-1185">Reference proteome</keyword>
<dbReference type="SUPFAM" id="SSF52833">
    <property type="entry name" value="Thioredoxin-like"/>
    <property type="match status" value="1"/>
</dbReference>
<feature type="chain" id="PRO_5005184177" evidence="5">
    <location>
        <begin position="36"/>
        <end position="184"/>
    </location>
</feature>
<dbReference type="InterPro" id="IPR036249">
    <property type="entry name" value="Thioredoxin-like_sf"/>
</dbReference>
<dbReference type="STRING" id="1307763.L21SP4_01041"/>
<dbReference type="RefSeq" id="WP_052881651.1">
    <property type="nucleotide sequence ID" value="NZ_CP010904.1"/>
</dbReference>
<accession>A0A0G3ED95</accession>
<reference evidence="8" key="1">
    <citation type="submission" date="2015-02" db="EMBL/GenBank/DDBJ databases">
        <title>Description and complete genome sequence of the first cultured representative of the subdivision 5 of the Verrucomicrobia phylum.</title>
        <authorList>
            <person name="Spring S."/>
            <person name="Bunk B."/>
            <person name="Sproer C."/>
            <person name="Klenk H.-P."/>
        </authorList>
    </citation>
    <scope>NUCLEOTIDE SEQUENCE [LARGE SCALE GENOMIC DNA]</scope>
    <source>
        <strain evidence="8">L21-Fru-AB</strain>
    </source>
</reference>
<dbReference type="KEGG" id="vbl:L21SP4_01041"/>
<evidence type="ECO:0000313" key="8">
    <source>
        <dbReference type="Proteomes" id="UP000035268"/>
    </source>
</evidence>
<keyword evidence="1" id="KW-0677">Repeat</keyword>
<name>A0A0G3ED95_9BACT</name>
<keyword evidence="3" id="KW-0520">NAD</keyword>
<dbReference type="EMBL" id="CP010904">
    <property type="protein sequence ID" value="AKJ64298.1"/>
    <property type="molecule type" value="Genomic_DNA"/>
</dbReference>
<comment type="similarity">
    <text evidence="4">Belongs to the nucleoredoxin family.</text>
</comment>
<evidence type="ECO:0000259" key="6">
    <source>
        <dbReference type="PROSITE" id="PS51352"/>
    </source>
</evidence>
<dbReference type="Proteomes" id="UP000035268">
    <property type="component" value="Chromosome"/>
</dbReference>
<evidence type="ECO:0000256" key="4">
    <source>
        <dbReference type="ARBA" id="ARBA00025782"/>
    </source>
</evidence>
<dbReference type="CDD" id="cd02964">
    <property type="entry name" value="TryX_like_family"/>
    <property type="match status" value="1"/>
</dbReference>
<evidence type="ECO:0000256" key="3">
    <source>
        <dbReference type="ARBA" id="ARBA00023027"/>
    </source>
</evidence>
<feature type="domain" description="Thioredoxin" evidence="6">
    <location>
        <begin position="29"/>
        <end position="180"/>
    </location>
</feature>
<evidence type="ECO:0000256" key="1">
    <source>
        <dbReference type="ARBA" id="ARBA00022737"/>
    </source>
</evidence>
<dbReference type="InterPro" id="IPR012336">
    <property type="entry name" value="Thioredoxin-like_fold"/>
</dbReference>